<gene>
    <name evidence="1" type="ORF">Aspvir_009642</name>
</gene>
<dbReference type="RefSeq" id="XP_043128715.1">
    <property type="nucleotide sequence ID" value="XM_043272780.1"/>
</dbReference>
<sequence length="139" mass="16006">MANNHRRIYTDPEPEADSAYCESVQSETTSLRSSILDYHYENGRRYHAYHSGAYWGPNDERAMDHLDLGDFADRHPSARVTGTDLSPIQPNLVPPNVQFEVDDCCDEWTFPANSFDFIHVRGLYGCVADWVLFYKKALR</sequence>
<dbReference type="InterPro" id="IPR029063">
    <property type="entry name" value="SAM-dependent_MTases_sf"/>
</dbReference>
<name>A0A9P3C838_ASPVI</name>
<dbReference type="OrthoDB" id="2013972at2759"/>
<comment type="caution">
    <text evidence="1">The sequence shown here is derived from an EMBL/GenBank/DDBJ whole genome shotgun (WGS) entry which is preliminary data.</text>
</comment>
<evidence type="ECO:0000313" key="2">
    <source>
        <dbReference type="Proteomes" id="UP000710440"/>
    </source>
</evidence>
<keyword evidence="2" id="KW-1185">Reference proteome</keyword>
<dbReference type="SUPFAM" id="SSF53335">
    <property type="entry name" value="S-adenosyl-L-methionine-dependent methyltransferases"/>
    <property type="match status" value="1"/>
</dbReference>
<dbReference type="Gene3D" id="3.40.50.150">
    <property type="entry name" value="Vaccinia Virus protein VP39"/>
    <property type="match status" value="1"/>
</dbReference>
<dbReference type="Proteomes" id="UP000710440">
    <property type="component" value="Unassembled WGS sequence"/>
</dbReference>
<reference evidence="1 2" key="1">
    <citation type="submission" date="2021-02" db="EMBL/GenBank/DDBJ databases">
        <title>Pan-genome distribution and transcriptional activeness of fungal secondary metabolism genes in Aspergillus section Fumigati.</title>
        <authorList>
            <person name="Takahashi H."/>
            <person name="Umemura M."/>
            <person name="Ninomiya A."/>
            <person name="Kusuya Y."/>
            <person name="Urayama S."/>
            <person name="Shimizu M."/>
            <person name="Watanabe A."/>
            <person name="Kamei K."/>
            <person name="Yaguchi T."/>
            <person name="Hagiwara D."/>
        </authorList>
    </citation>
    <scope>NUCLEOTIDE SEQUENCE [LARGE SCALE GENOMIC DNA]</scope>
    <source>
        <strain evidence="1 2">IFM 47045</strain>
    </source>
</reference>
<dbReference type="CDD" id="cd02440">
    <property type="entry name" value="AdoMet_MTases"/>
    <property type="match status" value="1"/>
</dbReference>
<dbReference type="GeneID" id="66937624"/>
<protein>
    <submittedName>
        <fullName evidence="1">Uncharacterized protein</fullName>
    </submittedName>
</protein>
<proteinExistence type="predicted"/>
<dbReference type="EMBL" id="BOPL01000009">
    <property type="protein sequence ID" value="GIK05529.1"/>
    <property type="molecule type" value="Genomic_DNA"/>
</dbReference>
<accession>A0A9P3C838</accession>
<organism evidence="1 2">
    <name type="scientific">Aspergillus viridinutans</name>
    <dbReference type="NCBI Taxonomy" id="75553"/>
    <lineage>
        <taxon>Eukaryota</taxon>
        <taxon>Fungi</taxon>
        <taxon>Dikarya</taxon>
        <taxon>Ascomycota</taxon>
        <taxon>Pezizomycotina</taxon>
        <taxon>Eurotiomycetes</taxon>
        <taxon>Eurotiomycetidae</taxon>
        <taxon>Eurotiales</taxon>
        <taxon>Aspergillaceae</taxon>
        <taxon>Aspergillus</taxon>
        <taxon>Aspergillus subgen. Fumigati</taxon>
    </lineage>
</organism>
<dbReference type="AlphaFoldDB" id="A0A9P3C838"/>
<evidence type="ECO:0000313" key="1">
    <source>
        <dbReference type="EMBL" id="GIK05529.1"/>
    </source>
</evidence>
<feature type="non-terminal residue" evidence="1">
    <location>
        <position position="139"/>
    </location>
</feature>